<accession>A0A154L3K1</accession>
<dbReference type="Gene3D" id="3.40.50.1820">
    <property type="entry name" value="alpha/beta hydrolase"/>
    <property type="match status" value="1"/>
</dbReference>
<comment type="caution">
    <text evidence="3">The sequence shown here is derived from an EMBL/GenBank/DDBJ whole genome shotgun (WGS) entry which is preliminary data.</text>
</comment>
<keyword evidence="2" id="KW-0732">Signal</keyword>
<protein>
    <submittedName>
        <fullName evidence="3">Hydrolase</fullName>
    </submittedName>
</protein>
<evidence type="ECO:0000256" key="1">
    <source>
        <dbReference type="ARBA" id="ARBA00022801"/>
    </source>
</evidence>
<dbReference type="InterPro" id="IPR029058">
    <property type="entry name" value="AB_hydrolase_fold"/>
</dbReference>
<dbReference type="SUPFAM" id="SSF53474">
    <property type="entry name" value="alpha/beta-Hydrolases"/>
    <property type="match status" value="1"/>
</dbReference>
<evidence type="ECO:0000313" key="3">
    <source>
        <dbReference type="EMBL" id="KZB62411.1"/>
    </source>
</evidence>
<dbReference type="OrthoDB" id="7349315at2"/>
<proteinExistence type="predicted"/>
<dbReference type="AlphaFoldDB" id="A0A154L3K1"/>
<dbReference type="GO" id="GO:0052689">
    <property type="term" value="F:carboxylic ester hydrolase activity"/>
    <property type="evidence" value="ECO:0007669"/>
    <property type="project" value="UniProtKB-ARBA"/>
</dbReference>
<keyword evidence="1 3" id="KW-0378">Hydrolase</keyword>
<dbReference type="EMBL" id="LPVY01000021">
    <property type="protein sequence ID" value="KZB62411.1"/>
    <property type="molecule type" value="Genomic_DNA"/>
</dbReference>
<organism evidence="3 4">
    <name type="scientific">Thalassospira lucentensis</name>
    <dbReference type="NCBI Taxonomy" id="168935"/>
    <lineage>
        <taxon>Bacteria</taxon>
        <taxon>Pseudomonadati</taxon>
        <taxon>Pseudomonadota</taxon>
        <taxon>Alphaproteobacteria</taxon>
        <taxon>Rhodospirillales</taxon>
        <taxon>Thalassospiraceae</taxon>
        <taxon>Thalassospira</taxon>
    </lineage>
</organism>
<dbReference type="Proteomes" id="UP000076335">
    <property type="component" value="Unassembled WGS sequence"/>
</dbReference>
<dbReference type="PANTHER" id="PTHR22946">
    <property type="entry name" value="DIENELACTONE HYDROLASE DOMAIN-CONTAINING PROTEIN-RELATED"/>
    <property type="match status" value="1"/>
</dbReference>
<gene>
    <name evidence="3" type="ORF">AUP42_03485</name>
</gene>
<feature type="chain" id="PRO_5007596930" evidence="2">
    <location>
        <begin position="36"/>
        <end position="300"/>
    </location>
</feature>
<feature type="signal peptide" evidence="2">
    <location>
        <begin position="1"/>
        <end position="35"/>
    </location>
</feature>
<sequence>MTQNPVLPCHRRYVPLYLFILCAVNLATLVTPARAASIDTAKKVDIPAQPYPRSGLRQRLIDAGKNIPAVDTSLQFDIPGLYYPPADTNGKTAAVIVVPDCDDRFPEDWISILHDAGVAVLRISPGLAHPSQSYCTAGTLDNPKHGVTYWAFDALSALDYLVAQDGIDPDRIAIFGYGYGAAAAQFAIYRHGHAKRFDQRFVAMVGLRAQCMSEMDNFVPALLVTVKGDRLNPPAWCQWRMDRDLRPDREPVMFKMLQSDETPEKQATRKFLKVETGQDTTALILDFLRKTGIILKGDKP</sequence>
<evidence type="ECO:0000313" key="4">
    <source>
        <dbReference type="Proteomes" id="UP000076335"/>
    </source>
</evidence>
<name>A0A154L3K1_9PROT</name>
<reference evidence="3 4" key="1">
    <citation type="submission" date="2015-12" db="EMBL/GenBank/DDBJ databases">
        <title>Genome sequence of Thalassospira lucentensis MCCC 1A02072.</title>
        <authorList>
            <person name="Lu L."/>
            <person name="Lai Q."/>
            <person name="Shao Z."/>
            <person name="Qian P."/>
        </authorList>
    </citation>
    <scope>NUCLEOTIDE SEQUENCE [LARGE SCALE GENOMIC DNA]</scope>
    <source>
        <strain evidence="3 4">MCCC 1A02072</strain>
    </source>
</reference>
<evidence type="ECO:0000256" key="2">
    <source>
        <dbReference type="SAM" id="SignalP"/>
    </source>
</evidence>
<dbReference type="PANTHER" id="PTHR22946:SF9">
    <property type="entry name" value="POLYKETIDE TRANSFERASE AF380"/>
    <property type="match status" value="1"/>
</dbReference>
<dbReference type="InterPro" id="IPR050261">
    <property type="entry name" value="FrsA_esterase"/>
</dbReference>